<feature type="region of interest" description="Disordered" evidence="5">
    <location>
        <begin position="38"/>
        <end position="66"/>
    </location>
</feature>
<feature type="domain" description="Cytochrome c" evidence="7">
    <location>
        <begin position="349"/>
        <end position="439"/>
    </location>
</feature>
<evidence type="ECO:0000256" key="2">
    <source>
        <dbReference type="ARBA" id="ARBA00022723"/>
    </source>
</evidence>
<keyword evidence="6" id="KW-1133">Transmembrane helix</keyword>
<dbReference type="PANTHER" id="PTHR35008:SF4">
    <property type="entry name" value="BLL4482 PROTEIN"/>
    <property type="match status" value="1"/>
</dbReference>
<gene>
    <name evidence="8" type="ORF">FHS28_002858</name>
</gene>
<keyword evidence="6" id="KW-0472">Membrane</keyword>
<dbReference type="EMBL" id="JACHXO010000005">
    <property type="protein sequence ID" value="MBB3195452.1"/>
    <property type="molecule type" value="Genomic_DNA"/>
</dbReference>
<evidence type="ECO:0000313" key="8">
    <source>
        <dbReference type="EMBL" id="MBB3195452.1"/>
    </source>
</evidence>
<dbReference type="InterPro" id="IPR051459">
    <property type="entry name" value="Cytochrome_c-type_DH"/>
</dbReference>
<sequence>MSMTRKVWIGVGGLMGVLALIAAWVVWLNVRGEAPLSEAMPSDGRSAAQMDARSDARSDTRSGATLAKPSQASIAALMERGAYLAHVGNCMGCHTTTGGEPYAGGRRIDTPFGVVVSPNLTSDAATGLGRWTASEFWRALHHGRSRDGRLLSPAFPYPSYTTVTREDSDALWAYLQSVPAVARANEPHELRFPYNTQAALAVWRALYFRAEEFRADPAQTEVWNRGRYLVQGLGHCASCHSARNALGGSSEAQTWAGAVMPDGAWYAPSLLDRREAGVQHLSREQVVKLLNVGTTDGAAVSGPMAEVVFMSTQFMSESDLAAMADYLKTLPEQAAKAPKRPEVSRGSAESVQRGGKLYSEHCATCHGAAGEGVTGQYPPLAGNRAVTLPVINNLVQMIRHGGFAPATAGNPRPFGMPPYGQTLSDAQIADLATYLRQSWGHEATAVAPLDVLNADPSR</sequence>
<reference evidence="8 9" key="1">
    <citation type="submission" date="2020-08" db="EMBL/GenBank/DDBJ databases">
        <title>Genomic Encyclopedia of Type Strains, Phase III (KMG-III): the genomes of soil and plant-associated and newly described type strains.</title>
        <authorList>
            <person name="Whitman W."/>
        </authorList>
    </citation>
    <scope>NUCLEOTIDE SEQUENCE [LARGE SCALE GENOMIC DNA]</scope>
    <source>
        <strain evidence="8 9">CECT 7247</strain>
    </source>
</reference>
<dbReference type="PIRSF" id="PIRSF000018">
    <property type="entry name" value="Mb_ADH_cyt_c"/>
    <property type="match status" value="1"/>
</dbReference>
<evidence type="ECO:0000256" key="5">
    <source>
        <dbReference type="SAM" id="MobiDB-lite"/>
    </source>
</evidence>
<evidence type="ECO:0000259" key="7">
    <source>
        <dbReference type="PROSITE" id="PS51007"/>
    </source>
</evidence>
<evidence type="ECO:0000256" key="4">
    <source>
        <dbReference type="PROSITE-ProRule" id="PRU00433"/>
    </source>
</evidence>
<dbReference type="Proteomes" id="UP000574369">
    <property type="component" value="Unassembled WGS sequence"/>
</dbReference>
<evidence type="ECO:0000256" key="6">
    <source>
        <dbReference type="SAM" id="Phobius"/>
    </source>
</evidence>
<dbReference type="Pfam" id="PF00034">
    <property type="entry name" value="Cytochrom_C"/>
    <property type="match status" value="3"/>
</dbReference>
<keyword evidence="2 4" id="KW-0479">Metal-binding</keyword>
<dbReference type="InterPro" id="IPR014353">
    <property type="entry name" value="Membr-bd_ADH_cyt_c"/>
</dbReference>
<dbReference type="Gene3D" id="1.10.760.10">
    <property type="entry name" value="Cytochrome c-like domain"/>
    <property type="match status" value="3"/>
</dbReference>
<dbReference type="PROSITE" id="PS51007">
    <property type="entry name" value="CYTC"/>
    <property type="match status" value="3"/>
</dbReference>
<evidence type="ECO:0000256" key="3">
    <source>
        <dbReference type="ARBA" id="ARBA00023004"/>
    </source>
</evidence>
<comment type="caution">
    <text evidence="8">The sequence shown here is derived from an EMBL/GenBank/DDBJ whole genome shotgun (WGS) entry which is preliminary data.</text>
</comment>
<proteinExistence type="predicted"/>
<keyword evidence="3 4" id="KW-0408">Iron</keyword>
<dbReference type="PANTHER" id="PTHR35008">
    <property type="entry name" value="BLL4482 PROTEIN-RELATED"/>
    <property type="match status" value="1"/>
</dbReference>
<organism evidence="8 9">
    <name type="scientific">Roseateles terrae</name>
    <dbReference type="NCBI Taxonomy" id="431060"/>
    <lineage>
        <taxon>Bacteria</taxon>
        <taxon>Pseudomonadati</taxon>
        <taxon>Pseudomonadota</taxon>
        <taxon>Betaproteobacteria</taxon>
        <taxon>Burkholderiales</taxon>
        <taxon>Sphaerotilaceae</taxon>
        <taxon>Roseateles</taxon>
    </lineage>
</organism>
<feature type="domain" description="Cytochrome c" evidence="7">
    <location>
        <begin position="221"/>
        <end position="331"/>
    </location>
</feature>
<dbReference type="InterPro" id="IPR009056">
    <property type="entry name" value="Cyt_c-like_dom"/>
</dbReference>
<name>A0ABR6GTM5_9BURK</name>
<feature type="transmembrane region" description="Helical" evidence="6">
    <location>
        <begin position="7"/>
        <end position="27"/>
    </location>
</feature>
<keyword evidence="1 4" id="KW-0349">Heme</keyword>
<keyword evidence="9" id="KW-1185">Reference proteome</keyword>
<feature type="domain" description="Cytochrome c" evidence="7">
    <location>
        <begin position="76"/>
        <end position="179"/>
    </location>
</feature>
<evidence type="ECO:0000313" key="9">
    <source>
        <dbReference type="Proteomes" id="UP000574369"/>
    </source>
</evidence>
<accession>A0ABR6GTM5</accession>
<protein>
    <submittedName>
        <fullName evidence="8">Mono/diheme cytochrome c family protein</fullName>
    </submittedName>
</protein>
<evidence type="ECO:0000256" key="1">
    <source>
        <dbReference type="ARBA" id="ARBA00022617"/>
    </source>
</evidence>
<keyword evidence="6" id="KW-0812">Transmembrane</keyword>
<dbReference type="SUPFAM" id="SSF46626">
    <property type="entry name" value="Cytochrome c"/>
    <property type="match status" value="3"/>
</dbReference>
<dbReference type="InterPro" id="IPR036909">
    <property type="entry name" value="Cyt_c-like_dom_sf"/>
</dbReference>